<keyword evidence="3" id="KW-1185">Reference proteome</keyword>
<protein>
    <submittedName>
        <fullName evidence="2">Uncharacterized protein</fullName>
    </submittedName>
</protein>
<reference evidence="2" key="1">
    <citation type="submission" date="2022-06" db="EMBL/GenBank/DDBJ databases">
        <title>Sneathiella actinostolidae sp. nov., isolated from a sea anemonein the Western Pacific Ocean.</title>
        <authorList>
            <person name="Wei M.J."/>
        </authorList>
    </citation>
    <scope>NUCLEOTIDE SEQUENCE</scope>
    <source>
        <strain evidence="2">PHK-P5</strain>
    </source>
</reference>
<gene>
    <name evidence="2" type="ORF">NBZ79_05015</name>
</gene>
<sequence length="72" mass="7947">MPSASENARDLDALVADSMSGKTGFANTKKLQSMGIEGYKKWKQGKCAEDAIKTNDPRKRKRAARKTQKSES</sequence>
<name>A0ABY4W683_9PROT</name>
<evidence type="ECO:0000313" key="2">
    <source>
        <dbReference type="EMBL" id="USG62339.1"/>
    </source>
</evidence>
<feature type="region of interest" description="Disordered" evidence="1">
    <location>
        <begin position="50"/>
        <end position="72"/>
    </location>
</feature>
<evidence type="ECO:0000313" key="3">
    <source>
        <dbReference type="Proteomes" id="UP001056291"/>
    </source>
</evidence>
<dbReference type="EMBL" id="CP098747">
    <property type="protein sequence ID" value="USG62339.1"/>
    <property type="molecule type" value="Genomic_DNA"/>
</dbReference>
<organism evidence="2 3">
    <name type="scientific">Sneathiella marina</name>
    <dbReference type="NCBI Taxonomy" id="2950108"/>
    <lineage>
        <taxon>Bacteria</taxon>
        <taxon>Pseudomonadati</taxon>
        <taxon>Pseudomonadota</taxon>
        <taxon>Alphaproteobacteria</taxon>
        <taxon>Sneathiellales</taxon>
        <taxon>Sneathiellaceae</taxon>
        <taxon>Sneathiella</taxon>
    </lineage>
</organism>
<accession>A0ABY4W683</accession>
<evidence type="ECO:0000256" key="1">
    <source>
        <dbReference type="SAM" id="MobiDB-lite"/>
    </source>
</evidence>
<feature type="compositionally biased region" description="Basic residues" evidence="1">
    <location>
        <begin position="58"/>
        <end position="72"/>
    </location>
</feature>
<dbReference type="RefSeq" id="WP_251936022.1">
    <property type="nucleotide sequence ID" value="NZ_CP098747.1"/>
</dbReference>
<proteinExistence type="predicted"/>
<dbReference type="Proteomes" id="UP001056291">
    <property type="component" value="Chromosome"/>
</dbReference>